<dbReference type="InterPro" id="IPR052895">
    <property type="entry name" value="HetReg/Transcr_Mod"/>
</dbReference>
<feature type="compositionally biased region" description="Basic and acidic residues" evidence="1">
    <location>
        <begin position="319"/>
        <end position="344"/>
    </location>
</feature>
<sequence>MCVGVIKLFERPWWERIWVYQEYVLSKEVIFWCGPDTLNSELFRIAICTWEQFMSDQGKKRPTAELKHTYTDYILKSSNRFRRFDSHRFLRRAEEGRNARQRGYDLLDLIYRTKHLKSTDPRDKIYALLGLDESGDISVSPNYDDSISKVYTDFAIACIEAKGNLEIFYSAGIGHVVQNLPQPSWVPDWRFLSMKGDSLNLFKFDACSNRKKNCFIDPSHSFISVVGIACDAVKATILPEDKQYFRNLQTELNEMAKLALACPQNHPAGISRLQAFFRTTIADDTGPGFGRIEFKGAHEEQEFVDLITGFMVASGGFRPEQDRQDPTLSEEIERREETSEDNHPHAAHLQSLLDEELAEPTVQTYQENLDPFLASFNPLGKLKWPFRMRRCSDEEESKISVWMDRYTMTFRRSFFITETGYMGLGPPMMQAGDKICIIYGCHIPMVLREVGDSHLLVGECYVYGMMMGEMIAELEAGKRTEERFHIK</sequence>
<protein>
    <recommendedName>
        <fullName evidence="4">Heterokaryon incompatibility domain-containing protein</fullName>
    </recommendedName>
</protein>
<keyword evidence="3" id="KW-1185">Reference proteome</keyword>
<dbReference type="OrthoDB" id="5312846at2759"/>
<dbReference type="PANTHER" id="PTHR24148:SF64">
    <property type="entry name" value="HETEROKARYON INCOMPATIBILITY DOMAIN-CONTAINING PROTEIN"/>
    <property type="match status" value="1"/>
</dbReference>
<name>A0A2J6RTQ2_HYAVF</name>
<dbReference type="STRING" id="1149755.A0A2J6RTQ2"/>
<gene>
    <name evidence="2" type="ORF">L207DRAFT_565647</name>
</gene>
<feature type="region of interest" description="Disordered" evidence="1">
    <location>
        <begin position="316"/>
        <end position="347"/>
    </location>
</feature>
<accession>A0A2J6RTQ2</accession>
<evidence type="ECO:0000313" key="2">
    <source>
        <dbReference type="EMBL" id="PMD41896.1"/>
    </source>
</evidence>
<evidence type="ECO:0000313" key="3">
    <source>
        <dbReference type="Proteomes" id="UP000235786"/>
    </source>
</evidence>
<organism evidence="2 3">
    <name type="scientific">Hyaloscypha variabilis (strain UAMH 11265 / GT02V1 / F)</name>
    <name type="common">Meliniomyces variabilis</name>
    <dbReference type="NCBI Taxonomy" id="1149755"/>
    <lineage>
        <taxon>Eukaryota</taxon>
        <taxon>Fungi</taxon>
        <taxon>Dikarya</taxon>
        <taxon>Ascomycota</taxon>
        <taxon>Pezizomycotina</taxon>
        <taxon>Leotiomycetes</taxon>
        <taxon>Helotiales</taxon>
        <taxon>Hyaloscyphaceae</taxon>
        <taxon>Hyaloscypha</taxon>
        <taxon>Hyaloscypha variabilis</taxon>
    </lineage>
</organism>
<dbReference type="Proteomes" id="UP000235786">
    <property type="component" value="Unassembled WGS sequence"/>
</dbReference>
<evidence type="ECO:0008006" key="4">
    <source>
        <dbReference type="Google" id="ProtNLM"/>
    </source>
</evidence>
<reference evidence="2 3" key="1">
    <citation type="submission" date="2016-04" db="EMBL/GenBank/DDBJ databases">
        <title>A degradative enzymes factory behind the ericoid mycorrhizal symbiosis.</title>
        <authorList>
            <consortium name="DOE Joint Genome Institute"/>
            <person name="Martino E."/>
            <person name="Morin E."/>
            <person name="Grelet G."/>
            <person name="Kuo A."/>
            <person name="Kohler A."/>
            <person name="Daghino S."/>
            <person name="Barry K."/>
            <person name="Choi C."/>
            <person name="Cichocki N."/>
            <person name="Clum A."/>
            <person name="Copeland A."/>
            <person name="Hainaut M."/>
            <person name="Haridas S."/>
            <person name="Labutti K."/>
            <person name="Lindquist E."/>
            <person name="Lipzen A."/>
            <person name="Khouja H.-R."/>
            <person name="Murat C."/>
            <person name="Ohm R."/>
            <person name="Olson A."/>
            <person name="Spatafora J."/>
            <person name="Veneault-Fourrey C."/>
            <person name="Henrissat B."/>
            <person name="Grigoriev I."/>
            <person name="Martin F."/>
            <person name="Perotto S."/>
        </authorList>
    </citation>
    <scope>NUCLEOTIDE SEQUENCE [LARGE SCALE GENOMIC DNA]</scope>
    <source>
        <strain evidence="2 3">F</strain>
    </source>
</reference>
<proteinExistence type="predicted"/>
<dbReference type="AlphaFoldDB" id="A0A2J6RTQ2"/>
<dbReference type="Pfam" id="PF26639">
    <property type="entry name" value="Het-6_barrel"/>
    <property type="match status" value="1"/>
</dbReference>
<dbReference type="EMBL" id="KZ613944">
    <property type="protein sequence ID" value="PMD41896.1"/>
    <property type="molecule type" value="Genomic_DNA"/>
</dbReference>
<evidence type="ECO:0000256" key="1">
    <source>
        <dbReference type="SAM" id="MobiDB-lite"/>
    </source>
</evidence>
<dbReference type="PANTHER" id="PTHR24148">
    <property type="entry name" value="ANKYRIN REPEAT DOMAIN-CONTAINING PROTEIN 39 HOMOLOG-RELATED"/>
    <property type="match status" value="1"/>
</dbReference>